<dbReference type="Proteomes" id="UP000885847">
    <property type="component" value="Unassembled WGS sequence"/>
</dbReference>
<gene>
    <name evidence="2" type="ORF">ENF18_06540</name>
</gene>
<dbReference type="Gene3D" id="2.60.40.4070">
    <property type="match status" value="1"/>
</dbReference>
<accession>A0A7C0VCB1</accession>
<proteinExistence type="predicted"/>
<dbReference type="NCBIfam" id="TIGR04183">
    <property type="entry name" value="Por_Secre_tail"/>
    <property type="match status" value="1"/>
</dbReference>
<evidence type="ECO:0000313" key="2">
    <source>
        <dbReference type="EMBL" id="HDI83429.1"/>
    </source>
</evidence>
<sequence>EYQFSTNYILETTPGTRTFYIRGEDLPGNKYEDSLKVGTYYVTTSGGIVAIGLGNSVVIPYGAIDGNMRAISGRGFAYVDFAELNKPVTLVMEIPEGVKSPVVAQFTGDAWMKVGGVVSNGRIEVNINSGGSYRVIDDVQARTEEKMSFSVKMLSPNVFGDRMLLRFMLPDRGKVKVDVVDASGRVVRTLVDRTLNAGVYYLDWDRKSDAGNTVPSGVYFINVDTEYGKVTSKTVLIR</sequence>
<organism evidence="2">
    <name type="scientific">candidate division WOR-3 bacterium</name>
    <dbReference type="NCBI Taxonomy" id="2052148"/>
    <lineage>
        <taxon>Bacteria</taxon>
        <taxon>Bacteria division WOR-3</taxon>
    </lineage>
</organism>
<evidence type="ECO:0000259" key="1">
    <source>
        <dbReference type="Pfam" id="PF13860"/>
    </source>
</evidence>
<dbReference type="Pfam" id="PF13860">
    <property type="entry name" value="FlgD_ig"/>
    <property type="match status" value="1"/>
</dbReference>
<dbReference type="InterPro" id="IPR025965">
    <property type="entry name" value="FlgD/Vpr_Ig-like"/>
</dbReference>
<dbReference type="AlphaFoldDB" id="A0A7C0VCB1"/>
<name>A0A7C0VCB1_UNCW3</name>
<dbReference type="EMBL" id="DQWE01000308">
    <property type="protein sequence ID" value="HDI83429.1"/>
    <property type="molecule type" value="Genomic_DNA"/>
</dbReference>
<comment type="caution">
    <text evidence="2">The sequence shown here is derived from an EMBL/GenBank/DDBJ whole genome shotgun (WGS) entry which is preliminary data.</text>
</comment>
<dbReference type="InterPro" id="IPR026444">
    <property type="entry name" value="Secre_tail"/>
</dbReference>
<protein>
    <submittedName>
        <fullName evidence="2">T9SS type A sorting domain-containing protein</fullName>
    </submittedName>
</protein>
<reference evidence="2" key="1">
    <citation type="journal article" date="2020" name="mSystems">
        <title>Genome- and Community-Level Interaction Insights into Carbon Utilization and Element Cycling Functions of Hydrothermarchaeota in Hydrothermal Sediment.</title>
        <authorList>
            <person name="Zhou Z."/>
            <person name="Liu Y."/>
            <person name="Xu W."/>
            <person name="Pan J."/>
            <person name="Luo Z.H."/>
            <person name="Li M."/>
        </authorList>
    </citation>
    <scope>NUCLEOTIDE SEQUENCE [LARGE SCALE GENOMIC DNA]</scope>
    <source>
        <strain evidence="2">HyVt-102</strain>
    </source>
</reference>
<feature type="non-terminal residue" evidence="2">
    <location>
        <position position="1"/>
    </location>
</feature>
<feature type="domain" description="FlgD/Vpr Ig-like" evidence="1">
    <location>
        <begin position="173"/>
        <end position="227"/>
    </location>
</feature>